<evidence type="ECO:0000313" key="2">
    <source>
        <dbReference type="EMBL" id="QTA79404.1"/>
    </source>
</evidence>
<accession>A0A975B604</accession>
<dbReference type="Proteomes" id="UP000663720">
    <property type="component" value="Chromosome"/>
</dbReference>
<proteinExistence type="inferred from homology"/>
<keyword evidence="3" id="KW-1185">Reference proteome</keyword>
<protein>
    <submittedName>
        <fullName evidence="2">WD40-repeat-containing</fullName>
    </submittedName>
</protein>
<dbReference type="KEGG" id="dli:dnl_16740"/>
<dbReference type="SUPFAM" id="SSF82171">
    <property type="entry name" value="DPP6 N-terminal domain-like"/>
    <property type="match status" value="1"/>
</dbReference>
<sequence length="284" mass="32687">MVIIFIFMAGNVHGDIAFVANINGNWDLFIAGDNGQNPIQLTDTPYDEKDPSWSYDRKQIVYSTSDGKLNIVNIETKNSRQLPSGLYKTPQITPSLSPNGQYVAFAQFLPGKRDQTDLMLFDMKFETTRTLLEQYAIQMWPAWSPDSRHLVYTNTHCSSECGRIIQELWLARLEGRWARQLLMTNAFCQQPVWSRDGRQIAFSSDKSGNYDIWVFSVDSQELKQLTFEKSLDIKPAWSEDGKQIAFISSRSGFMKIWIKDLHSGKLKDLNIFQEKSAEFKDIAW</sequence>
<dbReference type="PANTHER" id="PTHR36842">
    <property type="entry name" value="PROTEIN TOLB HOMOLOG"/>
    <property type="match status" value="1"/>
</dbReference>
<organism evidence="2 3">
    <name type="scientific">Desulfonema limicola</name>
    <dbReference type="NCBI Taxonomy" id="45656"/>
    <lineage>
        <taxon>Bacteria</taxon>
        <taxon>Pseudomonadati</taxon>
        <taxon>Thermodesulfobacteriota</taxon>
        <taxon>Desulfobacteria</taxon>
        <taxon>Desulfobacterales</taxon>
        <taxon>Desulfococcaceae</taxon>
        <taxon>Desulfonema</taxon>
    </lineage>
</organism>
<evidence type="ECO:0000256" key="1">
    <source>
        <dbReference type="ARBA" id="ARBA00009820"/>
    </source>
</evidence>
<dbReference type="InterPro" id="IPR011042">
    <property type="entry name" value="6-blade_b-propeller_TolB-like"/>
</dbReference>
<dbReference type="AlphaFoldDB" id="A0A975B604"/>
<name>A0A975B604_9BACT</name>
<reference evidence="2" key="1">
    <citation type="journal article" date="2021" name="Microb. Physiol.">
        <title>Proteogenomic Insights into the Physiology of Marine, Sulfate-Reducing, Filamentous Desulfonema limicola and Desulfonema magnum.</title>
        <authorList>
            <person name="Schnaars V."/>
            <person name="Wohlbrand L."/>
            <person name="Scheve S."/>
            <person name="Hinrichs C."/>
            <person name="Reinhardt R."/>
            <person name="Rabus R."/>
        </authorList>
    </citation>
    <scope>NUCLEOTIDE SEQUENCE</scope>
    <source>
        <strain evidence="2">5ac10</strain>
    </source>
</reference>
<evidence type="ECO:0000313" key="3">
    <source>
        <dbReference type="Proteomes" id="UP000663720"/>
    </source>
</evidence>
<dbReference type="PANTHER" id="PTHR36842:SF1">
    <property type="entry name" value="PROTEIN TOLB"/>
    <property type="match status" value="1"/>
</dbReference>
<dbReference type="Pfam" id="PF26549">
    <property type="entry name" value="Tricorn_N"/>
    <property type="match status" value="1"/>
</dbReference>
<dbReference type="Pfam" id="PF07676">
    <property type="entry name" value="PD40"/>
    <property type="match status" value="3"/>
</dbReference>
<dbReference type="EMBL" id="CP061799">
    <property type="protein sequence ID" value="QTA79404.1"/>
    <property type="molecule type" value="Genomic_DNA"/>
</dbReference>
<dbReference type="Gene3D" id="2.120.10.30">
    <property type="entry name" value="TolB, C-terminal domain"/>
    <property type="match status" value="2"/>
</dbReference>
<comment type="similarity">
    <text evidence="1">Belongs to the TolB family.</text>
</comment>
<dbReference type="RefSeq" id="WP_207691160.1">
    <property type="nucleotide sequence ID" value="NZ_CP061799.1"/>
</dbReference>
<gene>
    <name evidence="2" type="ORF">dnl_16740</name>
</gene>
<dbReference type="InterPro" id="IPR011659">
    <property type="entry name" value="WD40"/>
</dbReference>